<proteinExistence type="predicted"/>
<dbReference type="EMBL" id="LAZR01003011">
    <property type="protein sequence ID" value="KKN23038.1"/>
    <property type="molecule type" value="Genomic_DNA"/>
</dbReference>
<evidence type="ECO:0000313" key="1">
    <source>
        <dbReference type="EMBL" id="KKN23038.1"/>
    </source>
</evidence>
<name>A0A0F9S0Z9_9ZZZZ</name>
<accession>A0A0F9S0Z9</accession>
<reference evidence="1" key="1">
    <citation type="journal article" date="2015" name="Nature">
        <title>Complex archaea that bridge the gap between prokaryotes and eukaryotes.</title>
        <authorList>
            <person name="Spang A."/>
            <person name="Saw J.H."/>
            <person name="Jorgensen S.L."/>
            <person name="Zaremba-Niedzwiedzka K."/>
            <person name="Martijn J."/>
            <person name="Lind A.E."/>
            <person name="van Eijk R."/>
            <person name="Schleper C."/>
            <person name="Guy L."/>
            <person name="Ettema T.J."/>
        </authorList>
    </citation>
    <scope>NUCLEOTIDE SEQUENCE</scope>
</reference>
<comment type="caution">
    <text evidence="1">The sequence shown here is derived from an EMBL/GenBank/DDBJ whole genome shotgun (WGS) entry which is preliminary data.</text>
</comment>
<organism evidence="1">
    <name type="scientific">marine sediment metagenome</name>
    <dbReference type="NCBI Taxonomy" id="412755"/>
    <lineage>
        <taxon>unclassified sequences</taxon>
        <taxon>metagenomes</taxon>
        <taxon>ecological metagenomes</taxon>
    </lineage>
</organism>
<gene>
    <name evidence="1" type="ORF">LCGC14_0909090</name>
</gene>
<sequence>MAQQTELSVMGIPGMVHSFVAKEGIGVATVTTRYNLIGIDNQSFALMGTSNQNFPLIGIDNQNFPLIGA</sequence>
<protein>
    <submittedName>
        <fullName evidence="1">Uncharacterized protein</fullName>
    </submittedName>
</protein>
<dbReference type="AlphaFoldDB" id="A0A0F9S0Z9"/>